<feature type="compositionally biased region" description="Basic and acidic residues" evidence="6">
    <location>
        <begin position="151"/>
        <end position="172"/>
    </location>
</feature>
<organism evidence="8 9">
    <name type="scientific">Epichloe bromicola</name>
    <dbReference type="NCBI Taxonomy" id="79588"/>
    <lineage>
        <taxon>Eukaryota</taxon>
        <taxon>Fungi</taxon>
        <taxon>Dikarya</taxon>
        <taxon>Ascomycota</taxon>
        <taxon>Pezizomycotina</taxon>
        <taxon>Sordariomycetes</taxon>
        <taxon>Hypocreomycetidae</taxon>
        <taxon>Hypocreales</taxon>
        <taxon>Clavicipitaceae</taxon>
        <taxon>Epichloe</taxon>
    </lineage>
</organism>
<feature type="region of interest" description="Disordered" evidence="6">
    <location>
        <begin position="302"/>
        <end position="332"/>
    </location>
</feature>
<gene>
    <name evidence="8" type="primary">g1765</name>
    <name evidence="8" type="ORF">EsDP_00001765</name>
</gene>
<feature type="compositionally biased region" description="Pro residues" evidence="6">
    <location>
        <begin position="51"/>
        <end position="60"/>
    </location>
</feature>
<feature type="compositionally biased region" description="Basic and acidic residues" evidence="6">
    <location>
        <begin position="68"/>
        <end position="79"/>
    </location>
</feature>
<evidence type="ECO:0000259" key="7">
    <source>
        <dbReference type="PROSITE" id="PS50157"/>
    </source>
</evidence>
<keyword evidence="4" id="KW-0862">Zinc</keyword>
<keyword evidence="2" id="KW-0677">Repeat</keyword>
<name>A0ABQ0CIT2_9HYPO</name>
<dbReference type="EMBL" id="BAAFGZ010000041">
    <property type="protein sequence ID" value="GAB0133353.1"/>
    <property type="molecule type" value="Genomic_DNA"/>
</dbReference>
<feature type="compositionally biased region" description="Basic and acidic residues" evidence="6">
    <location>
        <begin position="1"/>
        <end position="10"/>
    </location>
</feature>
<sequence>MAFPPQRREPPPTLPSILSSGPGSYRRNNHDMSFSGSPAISIPGLESQDDVPPPLPPPRYLPFLEIPAHPEHSKKEPRGYGHPASPVPSGYGSMYSSLNDDRSSLKRRDTVGSNNGDEGYASYTASERSRESRPTPTDLLHQNKFHFQSAADRHGDSMKKKLDPIRTHDRSPRCIGLSALSEQSQQRNPNPRAPALSMPVQLAIHSRPGLDSPVRLSVDTPIFSAVSPRSAPFRHYPEQRTGKDALDYDRSPRTRTRRNNSDDASSGCCGYEFTGAEDMEIDEATSPKRLHPEEAYMALGHKRRAASPPAGDHPSGGSIDIHRGDLGSRGSPTPRLTVMPQTCSASSMSSAAISRSNSYISTMSIAPSSATTTTSYGRRSPGANSPGGMSPSSCHSPYTTCASINHSPGNSVSAKSNAHGRNVSGNSPRKMVDLQKPSGSKIQRVYMCECCPKKPKKFDTAEELSAHEAEKQYECSFCGNRFKNKNEAERHQNSLHVRRHSWSCSALSGYDRAFHDSTSRPGEADTCGYCGDEFPRSGRGSGSGALSGGVVPNHATDQDWDERIRHLQEIHKFRECNSSKKFFRADHFRQHLKHSHAGTSGKWTNMLENACMLDEDPTPR</sequence>
<dbReference type="PANTHER" id="PTHR24409">
    <property type="entry name" value="ZINC FINGER PROTEIN 142"/>
    <property type="match status" value="1"/>
</dbReference>
<dbReference type="Gene3D" id="3.30.160.60">
    <property type="entry name" value="Classic Zinc Finger"/>
    <property type="match status" value="1"/>
</dbReference>
<evidence type="ECO:0000256" key="1">
    <source>
        <dbReference type="ARBA" id="ARBA00022723"/>
    </source>
</evidence>
<feature type="region of interest" description="Disordered" evidence="6">
    <location>
        <begin position="368"/>
        <end position="392"/>
    </location>
</feature>
<feature type="compositionally biased region" description="Polar residues" evidence="6">
    <location>
        <begin position="405"/>
        <end position="416"/>
    </location>
</feature>
<protein>
    <recommendedName>
        <fullName evidence="7">C2H2-type domain-containing protein</fullName>
    </recommendedName>
</protein>
<dbReference type="SUPFAM" id="SSF57667">
    <property type="entry name" value="beta-beta-alpha zinc fingers"/>
    <property type="match status" value="1"/>
</dbReference>
<dbReference type="Proteomes" id="UP001562357">
    <property type="component" value="Unassembled WGS sequence"/>
</dbReference>
<proteinExistence type="predicted"/>
<keyword evidence="9" id="KW-1185">Reference proteome</keyword>
<comment type="caution">
    <text evidence="8">The sequence shown here is derived from an EMBL/GenBank/DDBJ whole genome shotgun (WGS) entry which is preliminary data.</text>
</comment>
<reference evidence="9" key="1">
    <citation type="submission" date="2024-06" db="EMBL/GenBank/DDBJ databases">
        <title>Draft Genome Sequences of Epichloe bromicola Strains Isolated from Elymus ciliaris.</title>
        <authorList>
            <consortium name="Epichloe bromicola genome sequencing consortium"/>
            <person name="Miura A."/>
            <person name="Imano S."/>
            <person name="Ashida A."/>
            <person name="Sato I."/>
            <person name="Chiba S."/>
            <person name="Tanaka A."/>
            <person name="Camagna M."/>
            <person name="Takemoto D."/>
        </authorList>
    </citation>
    <scope>NUCLEOTIDE SEQUENCE [LARGE SCALE GENOMIC DNA]</scope>
    <source>
        <strain evidence="9">DP</strain>
    </source>
</reference>
<dbReference type="PROSITE" id="PS50157">
    <property type="entry name" value="ZINC_FINGER_C2H2_2"/>
    <property type="match status" value="1"/>
</dbReference>
<feature type="compositionally biased region" description="Basic and acidic residues" evidence="6">
    <location>
        <begin position="235"/>
        <end position="252"/>
    </location>
</feature>
<evidence type="ECO:0000256" key="6">
    <source>
        <dbReference type="SAM" id="MobiDB-lite"/>
    </source>
</evidence>
<evidence type="ECO:0000256" key="4">
    <source>
        <dbReference type="ARBA" id="ARBA00022833"/>
    </source>
</evidence>
<dbReference type="PROSITE" id="PS00028">
    <property type="entry name" value="ZINC_FINGER_C2H2_1"/>
    <property type="match status" value="1"/>
</dbReference>
<keyword evidence="1" id="KW-0479">Metal-binding</keyword>
<keyword evidence="3 5" id="KW-0863">Zinc-finger</keyword>
<dbReference type="Pfam" id="PF24537">
    <property type="entry name" value="zf-C2H2_fungi"/>
    <property type="match status" value="1"/>
</dbReference>
<feature type="region of interest" description="Disordered" evidence="6">
    <location>
        <begin position="405"/>
        <end position="434"/>
    </location>
</feature>
<feature type="domain" description="C2H2-type" evidence="7">
    <location>
        <begin position="473"/>
        <end position="501"/>
    </location>
</feature>
<evidence type="ECO:0000256" key="2">
    <source>
        <dbReference type="ARBA" id="ARBA00022737"/>
    </source>
</evidence>
<evidence type="ECO:0000313" key="9">
    <source>
        <dbReference type="Proteomes" id="UP001562357"/>
    </source>
</evidence>
<evidence type="ECO:0000313" key="8">
    <source>
        <dbReference type="EMBL" id="GAB0133353.1"/>
    </source>
</evidence>
<feature type="region of interest" description="Disordered" evidence="6">
    <location>
        <begin position="1"/>
        <end position="172"/>
    </location>
</feature>
<dbReference type="PANTHER" id="PTHR24409:SF295">
    <property type="entry name" value="AZ2-RELATED"/>
    <property type="match status" value="1"/>
</dbReference>
<dbReference type="InterPro" id="IPR036236">
    <property type="entry name" value="Znf_C2H2_sf"/>
</dbReference>
<feature type="region of interest" description="Disordered" evidence="6">
    <location>
        <begin position="232"/>
        <end position="271"/>
    </location>
</feature>
<accession>A0ABQ0CIT2</accession>
<dbReference type="InterPro" id="IPR057026">
    <property type="entry name" value="Znf-C2H2_ascomycetes"/>
</dbReference>
<evidence type="ECO:0000256" key="5">
    <source>
        <dbReference type="PROSITE-ProRule" id="PRU00042"/>
    </source>
</evidence>
<dbReference type="InterPro" id="IPR013087">
    <property type="entry name" value="Znf_C2H2_type"/>
</dbReference>
<feature type="compositionally biased region" description="Basic and acidic residues" evidence="6">
    <location>
        <begin position="99"/>
        <end position="110"/>
    </location>
</feature>
<evidence type="ECO:0000256" key="3">
    <source>
        <dbReference type="ARBA" id="ARBA00022771"/>
    </source>
</evidence>